<sequence length="334" mass="36740">MVRARRCLGWALSFARLSILNTQWMPVALSLPSWERGASLEHGAPEYLGYEFTNTIHSDTYDAINPLKSSNHVGHRVFIIGASKGIGKRTAIAFAESGASSIGLGARSALDDLAAEVVSAAKKAGHKPPQVLTVKLDVLDHSSIDGAAKQAEQEFGGLDILVNNAGRLEKTALIVDSDPEDWWYTMEVNIRGVYLSTRAFLPLLLKGGMKTILNLGSVGAHTARPGFSSYITTKFAVLKFTEFCMSEYGDQGILAYAFHPGSVMTELAARVPKEAHHLFMDTPELAGDTIVWLTQERREWLAGRYLSCTWDMPELMSRKDEIVQGDKLRVRMVL</sequence>
<evidence type="ECO:0000313" key="4">
    <source>
        <dbReference type="Proteomes" id="UP000019373"/>
    </source>
</evidence>
<dbReference type="OMA" id="WWQVVET"/>
<evidence type="ECO:0000256" key="2">
    <source>
        <dbReference type="SAM" id="SignalP"/>
    </source>
</evidence>
<dbReference type="Pfam" id="PF00106">
    <property type="entry name" value="adh_short"/>
    <property type="match status" value="1"/>
</dbReference>
<name>U1HZA2_ENDPU</name>
<dbReference type="PANTHER" id="PTHR43975:SF2">
    <property type="entry name" value="EG:BACR7A4.14 PROTEIN-RELATED"/>
    <property type="match status" value="1"/>
</dbReference>
<evidence type="ECO:0000313" key="3">
    <source>
        <dbReference type="EMBL" id="ERF76230.1"/>
    </source>
</evidence>
<dbReference type="InterPro" id="IPR036291">
    <property type="entry name" value="NAD(P)-bd_dom_sf"/>
</dbReference>
<dbReference type="CDD" id="cd05233">
    <property type="entry name" value="SDR_c"/>
    <property type="match status" value="1"/>
</dbReference>
<organism evidence="3 4">
    <name type="scientific">Endocarpon pusillum (strain Z07020 / HMAS-L-300199)</name>
    <name type="common">Lichen-forming fungus</name>
    <dbReference type="NCBI Taxonomy" id="1263415"/>
    <lineage>
        <taxon>Eukaryota</taxon>
        <taxon>Fungi</taxon>
        <taxon>Dikarya</taxon>
        <taxon>Ascomycota</taxon>
        <taxon>Pezizomycotina</taxon>
        <taxon>Eurotiomycetes</taxon>
        <taxon>Chaetothyriomycetidae</taxon>
        <taxon>Verrucariales</taxon>
        <taxon>Verrucariaceae</taxon>
        <taxon>Endocarpon</taxon>
    </lineage>
</organism>
<keyword evidence="2" id="KW-0732">Signal</keyword>
<reference evidence="4" key="1">
    <citation type="journal article" date="2014" name="BMC Genomics">
        <title>Genome characteristics reveal the impact of lichenization on lichen-forming fungus Endocarpon pusillum Hedwig (Verrucariales, Ascomycota).</title>
        <authorList>
            <person name="Wang Y.-Y."/>
            <person name="Liu B."/>
            <person name="Zhang X.-Y."/>
            <person name="Zhou Q.-M."/>
            <person name="Zhang T."/>
            <person name="Li H."/>
            <person name="Yu Y.-F."/>
            <person name="Zhang X.-L."/>
            <person name="Hao X.-Y."/>
            <person name="Wang M."/>
            <person name="Wang L."/>
            <person name="Wei J.-C."/>
        </authorList>
    </citation>
    <scope>NUCLEOTIDE SEQUENCE [LARGE SCALE GENOMIC DNA]</scope>
    <source>
        <strain evidence="4">Z07020 / HMAS-L-300199</strain>
    </source>
</reference>
<dbReference type="PRINTS" id="PR00080">
    <property type="entry name" value="SDRFAMILY"/>
</dbReference>
<dbReference type="eggNOG" id="KOG1205">
    <property type="taxonomic scope" value="Eukaryota"/>
</dbReference>
<dbReference type="OrthoDB" id="1933717at2759"/>
<feature type="chain" id="PRO_5004612538" evidence="2">
    <location>
        <begin position="23"/>
        <end position="334"/>
    </location>
</feature>
<dbReference type="Gene3D" id="3.40.50.720">
    <property type="entry name" value="NAD(P)-binding Rossmann-like Domain"/>
    <property type="match status" value="1"/>
</dbReference>
<dbReference type="AlphaFoldDB" id="U1HZA2"/>
<accession>U1HZA2</accession>
<proteinExistence type="inferred from homology"/>
<dbReference type="InterPro" id="IPR002347">
    <property type="entry name" value="SDR_fam"/>
</dbReference>
<evidence type="ECO:0000256" key="1">
    <source>
        <dbReference type="RuleBase" id="RU000363"/>
    </source>
</evidence>
<dbReference type="RefSeq" id="XP_007786409.1">
    <property type="nucleotide sequence ID" value="XM_007788219.1"/>
</dbReference>
<feature type="signal peptide" evidence="2">
    <location>
        <begin position="1"/>
        <end position="22"/>
    </location>
</feature>
<keyword evidence="4" id="KW-1185">Reference proteome</keyword>
<dbReference type="PANTHER" id="PTHR43975">
    <property type="entry name" value="ZGC:101858"/>
    <property type="match status" value="1"/>
</dbReference>
<dbReference type="SUPFAM" id="SSF51735">
    <property type="entry name" value="NAD(P)-binding Rossmann-fold domains"/>
    <property type="match status" value="1"/>
</dbReference>
<dbReference type="HOGENOM" id="CLU_010194_8_0_1"/>
<comment type="similarity">
    <text evidence="1">Belongs to the short-chain dehydrogenases/reductases (SDR) family.</text>
</comment>
<dbReference type="GeneID" id="19239338"/>
<dbReference type="Proteomes" id="UP000019373">
    <property type="component" value="Unassembled WGS sequence"/>
</dbReference>
<gene>
    <name evidence="3" type="ORF">EPUS_04307</name>
</gene>
<protein>
    <submittedName>
        <fullName evidence="3">Uncharacterized protein</fullName>
    </submittedName>
</protein>
<dbReference type="PRINTS" id="PR00081">
    <property type="entry name" value="GDHRDH"/>
</dbReference>
<dbReference type="EMBL" id="KE720772">
    <property type="protein sequence ID" value="ERF76230.1"/>
    <property type="molecule type" value="Genomic_DNA"/>
</dbReference>